<keyword evidence="5" id="KW-0746">Sphingolipid metabolism</keyword>
<evidence type="ECO:0000256" key="4">
    <source>
        <dbReference type="ARBA" id="ARBA00022692"/>
    </source>
</evidence>
<comment type="similarity">
    <text evidence="2">Belongs to the sphingomyelin synthase family.</text>
</comment>
<dbReference type="PANTHER" id="PTHR21290">
    <property type="entry name" value="SPHINGOMYELIN SYNTHETASE"/>
    <property type="match status" value="1"/>
</dbReference>
<evidence type="ECO:0000313" key="12">
    <source>
        <dbReference type="EMBL" id="KAB2098416.1"/>
    </source>
</evidence>
<feature type="transmembrane region" description="Helical" evidence="10">
    <location>
        <begin position="146"/>
        <end position="169"/>
    </location>
</feature>
<dbReference type="GO" id="GO:0047493">
    <property type="term" value="F:ceramide cholinephosphotransferase activity"/>
    <property type="evidence" value="ECO:0007669"/>
    <property type="project" value="TreeGrafter"/>
</dbReference>
<evidence type="ECO:0000256" key="5">
    <source>
        <dbReference type="ARBA" id="ARBA00022919"/>
    </source>
</evidence>
<evidence type="ECO:0000256" key="1">
    <source>
        <dbReference type="ARBA" id="ARBA00004141"/>
    </source>
</evidence>
<evidence type="ECO:0000256" key="8">
    <source>
        <dbReference type="ARBA" id="ARBA00023136"/>
    </source>
</evidence>
<dbReference type="OrthoDB" id="422827at2759"/>
<organism evidence="12 13">
    <name type="scientific">Gossypium barbadense</name>
    <name type="common">Sea Island cotton</name>
    <name type="synonym">Hibiscus barbadensis</name>
    <dbReference type="NCBI Taxonomy" id="3634"/>
    <lineage>
        <taxon>Eukaryota</taxon>
        <taxon>Viridiplantae</taxon>
        <taxon>Streptophyta</taxon>
        <taxon>Embryophyta</taxon>
        <taxon>Tracheophyta</taxon>
        <taxon>Spermatophyta</taxon>
        <taxon>Magnoliopsida</taxon>
        <taxon>eudicotyledons</taxon>
        <taxon>Gunneridae</taxon>
        <taxon>Pentapetalae</taxon>
        <taxon>rosids</taxon>
        <taxon>malvids</taxon>
        <taxon>Malvales</taxon>
        <taxon>Malvaceae</taxon>
        <taxon>Malvoideae</taxon>
        <taxon>Gossypium</taxon>
    </lineage>
</organism>
<proteinExistence type="inferred from homology"/>
<dbReference type="GO" id="GO:0000139">
    <property type="term" value="C:Golgi membrane"/>
    <property type="evidence" value="ECO:0007669"/>
    <property type="project" value="TreeGrafter"/>
</dbReference>
<keyword evidence="7" id="KW-0443">Lipid metabolism</keyword>
<keyword evidence="3" id="KW-0808">Transferase</keyword>
<evidence type="ECO:0000259" key="11">
    <source>
        <dbReference type="Pfam" id="PF14360"/>
    </source>
</evidence>
<keyword evidence="8 10" id="KW-0472">Membrane</keyword>
<comment type="subcellular location">
    <subcellularLocation>
        <location evidence="1">Membrane</location>
        <topology evidence="1">Multi-pass membrane protein</topology>
    </subcellularLocation>
</comment>
<dbReference type="EMBL" id="CM018202">
    <property type="protein sequence ID" value="KAB2098416.1"/>
    <property type="molecule type" value="Genomic_DNA"/>
</dbReference>
<dbReference type="GO" id="GO:0045140">
    <property type="term" value="F:inositol phosphoceramide synthase activity"/>
    <property type="evidence" value="ECO:0007669"/>
    <property type="project" value="TreeGrafter"/>
</dbReference>
<dbReference type="GO" id="GO:0005802">
    <property type="term" value="C:trans-Golgi network"/>
    <property type="evidence" value="ECO:0007669"/>
    <property type="project" value="TreeGrafter"/>
</dbReference>
<feature type="compositionally biased region" description="Polar residues" evidence="9">
    <location>
        <begin position="270"/>
        <end position="293"/>
    </location>
</feature>
<dbReference type="GO" id="GO:0046513">
    <property type="term" value="P:ceramide biosynthetic process"/>
    <property type="evidence" value="ECO:0007669"/>
    <property type="project" value="TreeGrafter"/>
</dbReference>
<dbReference type="GO" id="GO:0033188">
    <property type="term" value="F:sphingomyelin synthase activity"/>
    <property type="evidence" value="ECO:0007669"/>
    <property type="project" value="TreeGrafter"/>
</dbReference>
<reference evidence="13" key="1">
    <citation type="journal article" date="2020" name="Nat. Genet.">
        <title>Genomic diversifications of five Gossypium allopolyploid species and their impact on cotton improvement.</title>
        <authorList>
            <person name="Chen Z.J."/>
            <person name="Sreedasyam A."/>
            <person name="Ando A."/>
            <person name="Song Q."/>
            <person name="De Santiago L.M."/>
            <person name="Hulse-Kemp A.M."/>
            <person name="Ding M."/>
            <person name="Ye W."/>
            <person name="Kirkbride R.C."/>
            <person name="Jenkins J."/>
            <person name="Plott C."/>
            <person name="Lovell J."/>
            <person name="Lin Y.M."/>
            <person name="Vaughn R."/>
            <person name="Liu B."/>
            <person name="Simpson S."/>
            <person name="Scheffler B.E."/>
            <person name="Wen L."/>
            <person name="Saski C.A."/>
            <person name="Grover C.E."/>
            <person name="Hu G."/>
            <person name="Conover J.L."/>
            <person name="Carlson J.W."/>
            <person name="Shu S."/>
            <person name="Boston L.B."/>
            <person name="Williams M."/>
            <person name="Peterson D.G."/>
            <person name="McGee K."/>
            <person name="Jones D.C."/>
            <person name="Wendel J.F."/>
            <person name="Stelly D.M."/>
            <person name="Grimwood J."/>
            <person name="Schmutz J."/>
        </authorList>
    </citation>
    <scope>NUCLEOTIDE SEQUENCE [LARGE SCALE GENOMIC DNA]</scope>
    <source>
        <strain evidence="13">cv. 3-79</strain>
    </source>
</reference>
<feature type="transmembrane region" description="Helical" evidence="10">
    <location>
        <begin position="88"/>
        <end position="108"/>
    </location>
</feature>
<dbReference type="InterPro" id="IPR045221">
    <property type="entry name" value="Sphingomyelin_synth-like"/>
</dbReference>
<evidence type="ECO:0000256" key="10">
    <source>
        <dbReference type="SAM" id="Phobius"/>
    </source>
</evidence>
<evidence type="ECO:0000256" key="9">
    <source>
        <dbReference type="SAM" id="MobiDB-lite"/>
    </source>
</evidence>
<evidence type="ECO:0000313" key="13">
    <source>
        <dbReference type="Proteomes" id="UP000327439"/>
    </source>
</evidence>
<keyword evidence="4 10" id="KW-0812">Transmembrane</keyword>
<sequence>MTLYIGREASKLWKRICAETSAESNLFIDNWKYIIAGFVFQYIHGVAARGVHYLHWPGPTLQDLGFFLLPWTFHPFVFKVKKFYTVQIWCRVLAYLVVSQTLRIFTFYSTQLPGPNYHCRPGSKLARLPEPDGVLEVLVINFPQGVIYGCGDLIFSSHMIFTLVFVLTYQKYGTRRCIKQFGWTIAIIQSLLIVASRKHYTVDVVVAWYTVNLVVFFVDKKLPELSDRTNGSSLLLLPLSTKDKDNWTKEENHKLLNGNSVNPADRRPRSQSNGKNLEDVNINQVDTSMNSTP</sequence>
<accession>A0A5J5X3J3</accession>
<evidence type="ECO:0000256" key="7">
    <source>
        <dbReference type="ARBA" id="ARBA00023098"/>
    </source>
</evidence>
<dbReference type="GO" id="GO:0005886">
    <property type="term" value="C:plasma membrane"/>
    <property type="evidence" value="ECO:0007669"/>
    <property type="project" value="TreeGrafter"/>
</dbReference>
<evidence type="ECO:0000256" key="3">
    <source>
        <dbReference type="ARBA" id="ARBA00022679"/>
    </source>
</evidence>
<keyword evidence="13" id="KW-1185">Reference proteome</keyword>
<name>A0A5J5X3J3_GOSBA</name>
<dbReference type="InterPro" id="IPR025749">
    <property type="entry name" value="Sphingomyelin_synth-like_dom"/>
</dbReference>
<dbReference type="Proteomes" id="UP000327439">
    <property type="component" value="Chromosome A01"/>
</dbReference>
<dbReference type="Pfam" id="PF14360">
    <property type="entry name" value="PAP2_C"/>
    <property type="match status" value="1"/>
</dbReference>
<evidence type="ECO:0000256" key="2">
    <source>
        <dbReference type="ARBA" id="ARBA00005441"/>
    </source>
</evidence>
<feature type="domain" description="Sphingomyelin synthase-like" evidence="11">
    <location>
        <begin position="149"/>
        <end position="217"/>
    </location>
</feature>
<dbReference type="GO" id="GO:0005789">
    <property type="term" value="C:endoplasmic reticulum membrane"/>
    <property type="evidence" value="ECO:0007669"/>
    <property type="project" value="TreeGrafter"/>
</dbReference>
<evidence type="ECO:0000256" key="6">
    <source>
        <dbReference type="ARBA" id="ARBA00022989"/>
    </source>
</evidence>
<gene>
    <name evidence="12" type="ORF">ES319_A01G237400v1</name>
</gene>
<dbReference type="PANTHER" id="PTHR21290:SF62">
    <property type="entry name" value="PHOSPHATIDYLINOSITOL:CERAMIDE INOSITOLPHOSPHOTRANSFERASE 1-RELATED"/>
    <property type="match status" value="1"/>
</dbReference>
<protein>
    <recommendedName>
        <fullName evidence="11">Sphingomyelin synthase-like domain-containing protein</fullName>
    </recommendedName>
</protein>
<keyword evidence="6 10" id="KW-1133">Transmembrane helix</keyword>
<feature type="region of interest" description="Disordered" evidence="9">
    <location>
        <begin position="251"/>
        <end position="293"/>
    </location>
</feature>
<dbReference type="AlphaFoldDB" id="A0A5J5X3J3"/>